<dbReference type="InterPro" id="IPR013083">
    <property type="entry name" value="Znf_RING/FYVE/PHD"/>
</dbReference>
<dbReference type="OrthoDB" id="1262810at2759"/>
<organism evidence="3 4">
    <name type="scientific">Tribonema minus</name>
    <dbReference type="NCBI Taxonomy" id="303371"/>
    <lineage>
        <taxon>Eukaryota</taxon>
        <taxon>Sar</taxon>
        <taxon>Stramenopiles</taxon>
        <taxon>Ochrophyta</taxon>
        <taxon>PX clade</taxon>
        <taxon>Xanthophyceae</taxon>
        <taxon>Tribonematales</taxon>
        <taxon>Tribonemataceae</taxon>
        <taxon>Tribonema</taxon>
    </lineage>
</organism>
<dbReference type="EMBL" id="JAFCMP010000401">
    <property type="protein sequence ID" value="KAG5180291.1"/>
    <property type="molecule type" value="Genomic_DNA"/>
</dbReference>
<dbReference type="Gene3D" id="3.30.40.10">
    <property type="entry name" value="Zinc/RING finger domain, C3HC4 (zinc finger)"/>
    <property type="match status" value="1"/>
</dbReference>
<dbReference type="AlphaFoldDB" id="A0A835YSB2"/>
<keyword evidence="1" id="KW-0479">Metal-binding</keyword>
<reference evidence="3" key="1">
    <citation type="submission" date="2021-02" db="EMBL/GenBank/DDBJ databases">
        <title>First Annotated Genome of the Yellow-green Alga Tribonema minus.</title>
        <authorList>
            <person name="Mahan K.M."/>
        </authorList>
    </citation>
    <scope>NUCLEOTIDE SEQUENCE</scope>
    <source>
        <strain evidence="3">UTEX B ZZ1240</strain>
    </source>
</reference>
<name>A0A835YSB2_9STRA</name>
<feature type="non-terminal residue" evidence="3">
    <location>
        <position position="59"/>
    </location>
</feature>
<sequence>MLAEQVETCCICLEVPRHVGELECGYKFCVGCIRQWKDTDSDTLNCARCPLCKSDFSKI</sequence>
<accession>A0A835YSB2</accession>
<feature type="domain" description="RING-type" evidence="2">
    <location>
        <begin position="9"/>
        <end position="53"/>
    </location>
</feature>
<dbReference type="GO" id="GO:0008270">
    <property type="term" value="F:zinc ion binding"/>
    <property type="evidence" value="ECO:0007669"/>
    <property type="project" value="UniProtKB-KW"/>
</dbReference>
<keyword evidence="1" id="KW-0863">Zinc-finger</keyword>
<comment type="caution">
    <text evidence="3">The sequence shown here is derived from an EMBL/GenBank/DDBJ whole genome shotgun (WGS) entry which is preliminary data.</text>
</comment>
<evidence type="ECO:0000313" key="4">
    <source>
        <dbReference type="Proteomes" id="UP000664859"/>
    </source>
</evidence>
<keyword evidence="4" id="KW-1185">Reference proteome</keyword>
<proteinExistence type="predicted"/>
<keyword evidence="1" id="KW-0862">Zinc</keyword>
<dbReference type="SMART" id="SM00184">
    <property type="entry name" value="RING"/>
    <property type="match status" value="1"/>
</dbReference>
<dbReference type="PROSITE" id="PS50089">
    <property type="entry name" value="ZF_RING_2"/>
    <property type="match status" value="1"/>
</dbReference>
<dbReference type="Proteomes" id="UP000664859">
    <property type="component" value="Unassembled WGS sequence"/>
</dbReference>
<dbReference type="InterPro" id="IPR001841">
    <property type="entry name" value="Znf_RING"/>
</dbReference>
<gene>
    <name evidence="3" type="ORF">JKP88DRAFT_166702</name>
</gene>
<dbReference type="SUPFAM" id="SSF57850">
    <property type="entry name" value="RING/U-box"/>
    <property type="match status" value="1"/>
</dbReference>
<dbReference type="Pfam" id="PF13639">
    <property type="entry name" value="zf-RING_2"/>
    <property type="match status" value="1"/>
</dbReference>
<evidence type="ECO:0000313" key="3">
    <source>
        <dbReference type="EMBL" id="KAG5180291.1"/>
    </source>
</evidence>
<evidence type="ECO:0000259" key="2">
    <source>
        <dbReference type="PROSITE" id="PS50089"/>
    </source>
</evidence>
<evidence type="ECO:0000256" key="1">
    <source>
        <dbReference type="PROSITE-ProRule" id="PRU00175"/>
    </source>
</evidence>
<protein>
    <recommendedName>
        <fullName evidence="2">RING-type domain-containing protein</fullName>
    </recommendedName>
</protein>